<proteinExistence type="predicted"/>
<name>A0A814ZDB2_9BILA</name>
<evidence type="ECO:0000313" key="2">
    <source>
        <dbReference type="EMBL" id="CAF1242299.1"/>
    </source>
</evidence>
<evidence type="ECO:0000313" key="3">
    <source>
        <dbReference type="Proteomes" id="UP000663882"/>
    </source>
</evidence>
<feature type="region of interest" description="Disordered" evidence="1">
    <location>
        <begin position="32"/>
        <end position="55"/>
    </location>
</feature>
<gene>
    <name evidence="2" type="ORF">RFH988_LOCUS26731</name>
</gene>
<dbReference type="AlphaFoldDB" id="A0A814ZDB2"/>
<feature type="compositionally biased region" description="Low complexity" evidence="1">
    <location>
        <begin position="99"/>
        <end position="109"/>
    </location>
</feature>
<feature type="compositionally biased region" description="Polar residues" evidence="1">
    <location>
        <begin position="32"/>
        <end position="51"/>
    </location>
</feature>
<comment type="caution">
    <text evidence="2">The sequence shown here is derived from an EMBL/GenBank/DDBJ whole genome shotgun (WGS) entry which is preliminary data.</text>
</comment>
<evidence type="ECO:0000256" key="1">
    <source>
        <dbReference type="SAM" id="MobiDB-lite"/>
    </source>
</evidence>
<reference evidence="2" key="1">
    <citation type="submission" date="2021-02" db="EMBL/GenBank/DDBJ databases">
        <authorList>
            <person name="Nowell W R."/>
        </authorList>
    </citation>
    <scope>NUCLEOTIDE SEQUENCE</scope>
</reference>
<dbReference type="Proteomes" id="UP000663882">
    <property type="component" value="Unassembled WGS sequence"/>
</dbReference>
<dbReference type="EMBL" id="CAJNOO010002167">
    <property type="protein sequence ID" value="CAF1242299.1"/>
    <property type="molecule type" value="Genomic_DNA"/>
</dbReference>
<feature type="compositionally biased region" description="Polar residues" evidence="1">
    <location>
        <begin position="110"/>
        <end position="124"/>
    </location>
</feature>
<organism evidence="2 3">
    <name type="scientific">Rotaria sordida</name>
    <dbReference type="NCBI Taxonomy" id="392033"/>
    <lineage>
        <taxon>Eukaryota</taxon>
        <taxon>Metazoa</taxon>
        <taxon>Spiralia</taxon>
        <taxon>Gnathifera</taxon>
        <taxon>Rotifera</taxon>
        <taxon>Eurotatoria</taxon>
        <taxon>Bdelloidea</taxon>
        <taxon>Philodinida</taxon>
        <taxon>Philodinidae</taxon>
        <taxon>Rotaria</taxon>
    </lineage>
</organism>
<protein>
    <submittedName>
        <fullName evidence="2">Uncharacterized protein</fullName>
    </submittedName>
</protein>
<feature type="region of interest" description="Disordered" evidence="1">
    <location>
        <begin position="99"/>
        <end position="124"/>
    </location>
</feature>
<accession>A0A814ZDB2</accession>
<sequence>MSTYINSSTTPDRLRKFSADFPIVLDITLHNQQQRQSSVHHQNHNKNTYYTPQIKRKRIEEQAKSSCSGSFKEQLNILQIIDVSNCSFCRSGTTKQITTTTLDDNNDATSISSTKNFNKPQIGL</sequence>